<dbReference type="SUPFAM" id="SSF52980">
    <property type="entry name" value="Restriction endonuclease-like"/>
    <property type="match status" value="1"/>
</dbReference>
<comment type="similarity">
    <text evidence="2">Belongs to the DEAD box helicase family. DEAH subfamily. FANCM sub-subfamily.</text>
</comment>
<dbReference type="Gene3D" id="1.10.150.20">
    <property type="entry name" value="5' to 3' exonuclease, C-terminal subdomain"/>
    <property type="match status" value="1"/>
</dbReference>
<dbReference type="InterPro" id="IPR031879">
    <property type="entry name" value="FANCM-MHF-bd"/>
</dbReference>
<feature type="region of interest" description="Disordered" evidence="12">
    <location>
        <begin position="1153"/>
        <end position="1178"/>
    </location>
</feature>
<dbReference type="GO" id="GO:0016787">
    <property type="term" value="F:hydrolase activity"/>
    <property type="evidence" value="ECO:0007669"/>
    <property type="project" value="UniProtKB-KW"/>
</dbReference>
<dbReference type="InterPro" id="IPR044749">
    <property type="entry name" value="FANCM_DEXDc"/>
</dbReference>
<evidence type="ECO:0000256" key="5">
    <source>
        <dbReference type="ARBA" id="ARBA00022801"/>
    </source>
</evidence>
<evidence type="ECO:0000256" key="2">
    <source>
        <dbReference type="ARBA" id="ARBA00009889"/>
    </source>
</evidence>
<dbReference type="InterPro" id="IPR027417">
    <property type="entry name" value="P-loop_NTPase"/>
</dbReference>
<dbReference type="Pfam" id="PF00270">
    <property type="entry name" value="DEAD"/>
    <property type="match status" value="1"/>
</dbReference>
<evidence type="ECO:0000313" key="15">
    <source>
        <dbReference type="Ensembl" id="ENSLOCP00000013921.1"/>
    </source>
</evidence>
<evidence type="ECO:0000259" key="13">
    <source>
        <dbReference type="PROSITE" id="PS51192"/>
    </source>
</evidence>
<dbReference type="Pfam" id="PF02732">
    <property type="entry name" value="ERCC4"/>
    <property type="match status" value="1"/>
</dbReference>
<keyword evidence="8" id="KW-0234">DNA repair</keyword>
<dbReference type="InterPro" id="IPR006166">
    <property type="entry name" value="ERCC4_domain"/>
</dbReference>
<dbReference type="InterPro" id="IPR011335">
    <property type="entry name" value="Restrct_endonuc-II-like"/>
</dbReference>
<keyword evidence="4" id="KW-0227">DNA damage</keyword>
<dbReference type="PROSITE" id="PS51192">
    <property type="entry name" value="HELICASE_ATP_BIND_1"/>
    <property type="match status" value="1"/>
</dbReference>
<dbReference type="InterPro" id="IPR001650">
    <property type="entry name" value="Helicase_C-like"/>
</dbReference>
<dbReference type="GO" id="GO:0035825">
    <property type="term" value="P:homologous recombination"/>
    <property type="evidence" value="ECO:0007669"/>
    <property type="project" value="UniProtKB-ARBA"/>
</dbReference>
<dbReference type="EMBL" id="AHAT01003725">
    <property type="status" value="NOT_ANNOTATED_CDS"/>
    <property type="molecule type" value="Genomic_DNA"/>
</dbReference>
<dbReference type="CDD" id="cd18801">
    <property type="entry name" value="SF2_C_FANCM_Hef"/>
    <property type="match status" value="1"/>
</dbReference>
<dbReference type="CDD" id="cd18033">
    <property type="entry name" value="DEXDc_FANCM"/>
    <property type="match status" value="1"/>
</dbReference>
<organism evidence="15 16">
    <name type="scientific">Lepisosteus oculatus</name>
    <name type="common">Spotted gar</name>
    <dbReference type="NCBI Taxonomy" id="7918"/>
    <lineage>
        <taxon>Eukaryota</taxon>
        <taxon>Metazoa</taxon>
        <taxon>Chordata</taxon>
        <taxon>Craniata</taxon>
        <taxon>Vertebrata</taxon>
        <taxon>Euteleostomi</taxon>
        <taxon>Actinopterygii</taxon>
        <taxon>Neopterygii</taxon>
        <taxon>Holostei</taxon>
        <taxon>Semionotiformes</taxon>
        <taxon>Lepisosteidae</taxon>
        <taxon>Lepisosteus</taxon>
    </lineage>
</organism>
<protein>
    <recommendedName>
        <fullName evidence="11">ATP-dependent RNA helicase FANCM</fullName>
    </recommendedName>
</protein>
<dbReference type="EMBL" id="AHAT01003724">
    <property type="status" value="NOT_ANNOTATED_CDS"/>
    <property type="molecule type" value="Genomic_DNA"/>
</dbReference>
<dbReference type="CDD" id="cd12091">
    <property type="entry name" value="FANCM_ID"/>
    <property type="match status" value="1"/>
</dbReference>
<dbReference type="SUPFAM" id="SSF47781">
    <property type="entry name" value="RuvA domain 2-like"/>
    <property type="match status" value="1"/>
</dbReference>
<dbReference type="SMART" id="SM00487">
    <property type="entry name" value="DEXDc"/>
    <property type="match status" value="1"/>
</dbReference>
<dbReference type="InterPro" id="IPR039686">
    <property type="entry name" value="FANCM/Mph1-like_ID"/>
</dbReference>
<dbReference type="PANTHER" id="PTHR14025:SF20">
    <property type="entry name" value="FANCONI ANEMIA GROUP M PROTEIN"/>
    <property type="match status" value="1"/>
</dbReference>
<dbReference type="GeneTree" id="ENSGT00940000156480"/>
<evidence type="ECO:0000256" key="11">
    <source>
        <dbReference type="ARBA" id="ARBA00083245"/>
    </source>
</evidence>
<dbReference type="GO" id="GO:0005524">
    <property type="term" value="F:ATP binding"/>
    <property type="evidence" value="ECO:0007669"/>
    <property type="project" value="UniProtKB-KW"/>
</dbReference>
<dbReference type="FunFam" id="1.20.1320.20:FF:000001">
    <property type="entry name" value="Fanconi anemia, complementation group M"/>
    <property type="match status" value="1"/>
</dbReference>
<feature type="compositionally biased region" description="Polar residues" evidence="12">
    <location>
        <begin position="1"/>
        <end position="21"/>
    </location>
</feature>
<evidence type="ECO:0000256" key="12">
    <source>
        <dbReference type="SAM" id="MobiDB-lite"/>
    </source>
</evidence>
<dbReference type="GO" id="GO:0003677">
    <property type="term" value="F:DNA binding"/>
    <property type="evidence" value="ECO:0007669"/>
    <property type="project" value="InterPro"/>
</dbReference>
<dbReference type="Ensembl" id="ENSLOCT00000013950.1">
    <property type="protein sequence ID" value="ENSLOCP00000013921.1"/>
    <property type="gene ID" value="ENSLOCG00000011318.1"/>
</dbReference>
<dbReference type="SUPFAM" id="SSF52540">
    <property type="entry name" value="P-loop containing nucleoside triphosphate hydrolases"/>
    <property type="match status" value="1"/>
</dbReference>
<keyword evidence="6" id="KW-0347">Helicase</keyword>
<dbReference type="SMART" id="SM00891">
    <property type="entry name" value="ERCC4"/>
    <property type="match status" value="1"/>
</dbReference>
<dbReference type="InterPro" id="IPR014001">
    <property type="entry name" value="Helicase_ATP-bd"/>
</dbReference>
<feature type="compositionally biased region" description="Basic residues" evidence="12">
    <location>
        <begin position="29"/>
        <end position="39"/>
    </location>
</feature>
<keyword evidence="9" id="KW-0539">Nucleus</keyword>
<comment type="subcellular location">
    <subcellularLocation>
        <location evidence="1">Nucleus</location>
    </subcellularLocation>
</comment>
<dbReference type="Gene3D" id="3.40.50.10130">
    <property type="match status" value="1"/>
</dbReference>
<dbReference type="PROSITE" id="PS51194">
    <property type="entry name" value="HELICASE_CTER"/>
    <property type="match status" value="1"/>
</dbReference>
<dbReference type="InterPro" id="IPR011545">
    <property type="entry name" value="DEAD/DEAH_box_helicase_dom"/>
</dbReference>
<evidence type="ECO:0000256" key="6">
    <source>
        <dbReference type="ARBA" id="ARBA00022806"/>
    </source>
</evidence>
<feature type="compositionally biased region" description="Basic and acidic residues" evidence="12">
    <location>
        <begin position="1695"/>
        <end position="1706"/>
    </location>
</feature>
<dbReference type="SMART" id="SM00490">
    <property type="entry name" value="HELICc"/>
    <property type="match status" value="1"/>
</dbReference>
<feature type="compositionally biased region" description="Basic and acidic residues" evidence="12">
    <location>
        <begin position="1729"/>
        <end position="1743"/>
    </location>
</feature>
<comment type="function">
    <text evidence="10">DNA-dependent ATPase component of the Fanconi anemia (FA) core complex. Required for the normal activation of the FA pathway, leading to monoubiquitination of the FANCI-FANCD2 complex in response to DNA damage, cellular resistance to DNA cross-linking drugs, and prevention of chromosomal breakage. In complex with CENPS and CENPX, binds double-stranded DNA (dsDNA), fork-structured DNA (fsDNA) and Holliday junction substrates. Its ATP-dependent DNA branch migration activity can process branched DNA structures such as a movable replication fork. This activity is strongly stimulated in the presence of CENPS and CENPX. In complex with FAAP24, efficiently binds to single-strand DNA (ssDNA), splayed-arm DNA, and 3'-flap substrates. In vitro, on its own, strongly binds ssDNA oligomers and weakly fsDNA, but does not bind to dsDNA.</text>
</comment>
<dbReference type="GO" id="GO:0005634">
    <property type="term" value="C:nucleus"/>
    <property type="evidence" value="ECO:0007669"/>
    <property type="project" value="UniProtKB-SubCell"/>
</dbReference>
<keyword evidence="16" id="KW-1185">Reference proteome</keyword>
<dbReference type="Proteomes" id="UP000018468">
    <property type="component" value="Linkage group LG7"/>
</dbReference>
<feature type="compositionally biased region" description="Basic residues" evidence="12">
    <location>
        <begin position="1482"/>
        <end position="1491"/>
    </location>
</feature>
<feature type="region of interest" description="Disordered" evidence="12">
    <location>
        <begin position="1"/>
        <end position="52"/>
    </location>
</feature>
<evidence type="ECO:0000256" key="10">
    <source>
        <dbReference type="ARBA" id="ARBA00058282"/>
    </source>
</evidence>
<keyword evidence="5" id="KW-0378">Hydrolase</keyword>
<dbReference type="GO" id="GO:0006281">
    <property type="term" value="P:DNA repair"/>
    <property type="evidence" value="ECO:0007669"/>
    <property type="project" value="UniProtKB-KW"/>
</dbReference>
<dbReference type="GO" id="GO:0004518">
    <property type="term" value="F:nuclease activity"/>
    <property type="evidence" value="ECO:0007669"/>
    <property type="project" value="InterPro"/>
</dbReference>
<dbReference type="GO" id="GO:0043138">
    <property type="term" value="F:3'-5' DNA helicase activity"/>
    <property type="evidence" value="ECO:0007669"/>
    <property type="project" value="InterPro"/>
</dbReference>
<feature type="region of interest" description="Disordered" evidence="12">
    <location>
        <begin position="1087"/>
        <end position="1120"/>
    </location>
</feature>
<proteinExistence type="inferred from homology"/>
<evidence type="ECO:0000256" key="4">
    <source>
        <dbReference type="ARBA" id="ARBA00022763"/>
    </source>
</evidence>
<dbReference type="HOGENOM" id="CLU_000801_1_0_1"/>
<feature type="region of interest" description="Disordered" evidence="12">
    <location>
        <begin position="823"/>
        <end position="850"/>
    </location>
</feature>
<feature type="compositionally biased region" description="Low complexity" evidence="12">
    <location>
        <begin position="1259"/>
        <end position="1269"/>
    </location>
</feature>
<feature type="region of interest" description="Disordered" evidence="12">
    <location>
        <begin position="1239"/>
        <end position="1277"/>
    </location>
</feature>
<dbReference type="Gene3D" id="1.20.1320.20">
    <property type="entry name" value="hef helicase domain"/>
    <property type="match status" value="1"/>
</dbReference>
<dbReference type="InterPro" id="IPR047418">
    <property type="entry name" value="XPF_nuclease_FANCM"/>
</dbReference>
<reference evidence="16" key="1">
    <citation type="submission" date="2011-12" db="EMBL/GenBank/DDBJ databases">
        <title>The Draft Genome of Lepisosteus oculatus.</title>
        <authorList>
            <consortium name="The Broad Institute Genome Assembly &amp; Analysis Group"/>
            <consortium name="Computational R&amp;D Group"/>
            <consortium name="and Sequencing Platform"/>
            <person name="Di Palma F."/>
            <person name="Alfoldi J."/>
            <person name="Johnson J."/>
            <person name="Berlin A."/>
            <person name="Gnerre S."/>
            <person name="Jaffe D."/>
            <person name="MacCallum I."/>
            <person name="Young S."/>
            <person name="Walker B.J."/>
            <person name="Lander E.S."/>
            <person name="Lindblad-Toh K."/>
        </authorList>
    </citation>
    <scope>NUCLEOTIDE SEQUENCE [LARGE SCALE GENOMIC DNA]</scope>
</reference>
<evidence type="ECO:0000256" key="1">
    <source>
        <dbReference type="ARBA" id="ARBA00004123"/>
    </source>
</evidence>
<feature type="domain" description="Helicase ATP-binding" evidence="13">
    <location>
        <begin position="103"/>
        <end position="271"/>
    </location>
</feature>
<feature type="region of interest" description="Disordered" evidence="12">
    <location>
        <begin position="1408"/>
        <end position="1448"/>
    </location>
</feature>
<name>W5MZW2_LEPOC</name>
<dbReference type="InterPro" id="IPR010994">
    <property type="entry name" value="RuvA_2-like"/>
</dbReference>
<evidence type="ECO:0000256" key="8">
    <source>
        <dbReference type="ARBA" id="ARBA00023204"/>
    </source>
</evidence>
<dbReference type="Pfam" id="PF00271">
    <property type="entry name" value="Helicase_C"/>
    <property type="match status" value="1"/>
</dbReference>
<keyword evidence="3" id="KW-0547">Nucleotide-binding</keyword>
<dbReference type="Pfam" id="PF16783">
    <property type="entry name" value="FANCM-MHF_bd"/>
    <property type="match status" value="1"/>
</dbReference>
<dbReference type="Gene3D" id="3.40.50.300">
    <property type="entry name" value="P-loop containing nucleotide triphosphate hydrolases"/>
    <property type="match status" value="2"/>
</dbReference>
<dbReference type="PANTHER" id="PTHR14025">
    <property type="entry name" value="FANCONI ANEMIA GROUP M FANCM FAMILY MEMBER"/>
    <property type="match status" value="1"/>
</dbReference>
<evidence type="ECO:0000256" key="9">
    <source>
        <dbReference type="ARBA" id="ARBA00023242"/>
    </source>
</evidence>
<feature type="domain" description="Helicase C-terminal" evidence="14">
    <location>
        <begin position="479"/>
        <end position="642"/>
    </location>
</feature>
<feature type="region of interest" description="Disordered" evidence="12">
    <location>
        <begin position="1463"/>
        <end position="1499"/>
    </location>
</feature>
<evidence type="ECO:0000313" key="16">
    <source>
        <dbReference type="Proteomes" id="UP000018468"/>
    </source>
</evidence>
<dbReference type="FunFam" id="3.40.50.300:FF:000861">
    <property type="entry name" value="Fanconi anemia, complementation group M"/>
    <property type="match status" value="1"/>
</dbReference>
<keyword evidence="7" id="KW-0067">ATP-binding</keyword>
<reference evidence="15" key="2">
    <citation type="submission" date="2025-08" db="UniProtKB">
        <authorList>
            <consortium name="Ensembl"/>
        </authorList>
    </citation>
    <scope>IDENTIFICATION</scope>
</reference>
<evidence type="ECO:0000256" key="3">
    <source>
        <dbReference type="ARBA" id="ARBA00022741"/>
    </source>
</evidence>
<evidence type="ECO:0000259" key="14">
    <source>
        <dbReference type="PROSITE" id="PS51194"/>
    </source>
</evidence>
<sequence length="2055" mass="229272">MSSGKQRTLFQTWGSTVQQNPDHPDLTARGKRPSGRRKAGTSNAAAPAAGCWNGDEDDDDLMLVAVYEAEKSLSEDLPGFDRTSADIWIYPTNYPVREYQLKISETALSQNTLVCLPTGLGKTFIAAVVMYNFYRWYPSSKIVFMAPTKPLVAQQIEACYKVMGIPQDHMAELTGSTQAQTRKEIWRSRRVFFLTPQVMVNDLSREACPASQVKCVVIDEAHKALGNHAYCQVVRELWNHTQQFRVLALSATPGSDARAVQQVISNLLISHIELRSEESPDIQPYSHQRSLEKVVVPLGEELARYQARYLLVLEKFTSRLTQLNVLSQRDIRNLTKYQLILARDQFRNIPPSHIGVAQQGVLEGDFALCISLYHGYELLLQMGLRSLFLFVQGIMDGSKEMPRARNELLRNQDFMELYQEMEAKFLKPSMAPPAVDLLTMELKPWPEEPFLYSHPKLRKLEEVVLEHFRSWSEHTGPGDAEGAADRVCTRVMIFSSFRESVQEIAAMLSRHQPLVRVMTFMGQSSAGKGVRGFTQKEQLEVVRRFRGGGFNTLVSTCVGEEGLDIGEVDLIVCFDAQKSPIRLVQRMGRTGRRRQGRIVVILAEGREERTYNQSQSNKRSIYKSIMGSKQSFRMYTQSPRLLPEGVRPSLHKMFITSGQFQHRQTSCRASRGRRTSFFSYVSRCPASRAKDGGLLSPEELSLWNSSLRLEEEEPQPTLPRSHFLSLKSEPPSPECVPTSSSRELSLWEWRCWQNRLFPTAMVDHSDRCRHFSQIMELIDCMRQEEKGECNYELELMPYLKKEDVIVCKGNKASCGETAVKGKRPRRLGSNLHPVHSKKKRSSSSSIDMEEVDRDFRTPGVSVSKQTSSVCMPESTEKCLSSEDAQAINEPKGCGMESEPSETFQAGDIESECIIIPDKRKDPGAGSADHCSSPELEALHQSAKLSPHIGYANKTDESCSDIEAMFYFPKCTTFSFEKCPDKEIPHNVKVILANVKELLERSPPPEPDLDFDLINITFSLTGELEVPCGEKESSDIVLSGSDLKLNGVASHGVMTKEAAEVNKRPTGHAVLKACSPSWDVIFDEVPEENPTHDEQDMGCRNSKLQLQAGTPGDGNDKATGKQYCQSHSFKADPKDESMDLFEDDDLFLQVSVPDPVVSDDKSPRPNAPAGPVGETDGFERDGLACRDLTVQEKTAFVAEGPTAPYPSSVADQQQLPQDEGQYNCSQELFSVNFDLGFSMEESEDELPEKGNASPHEAKESASSSATPTSERAAETWLIPNEEKHGSSSRCWMDPRGMNCVTPLIHHTERETAPFSVSKESYLLSPWKRLFSLKTYRGIPQLKLNNCRSIFFHFKEVTTRPERSLVGCNSCWWIITLEGQFSLNVMLDFTCSSFVLILQDTTTHKCRAGRLARGSSGDSDEEAVFRGHRKRTKANPLDSPDNIKVSDVDSPIQVAQRRRAPFISLEESGDEQLSDQDFKDSLLRRPRRPRPHRNSTPPHGAKVYEKVSCLVAIRAAREFLDEEAELSEEGGAVSSDEACDSSEELDHSLAGFVVDNIQPSQGLNDSAMHGVYLKSVRSPAVHNKYKMVYKPSYDLEVCSQVTEQDESYMEDSFVVQGGEEEEEEPGDSDEEEVCAVELLPDDTCIGGRKLYPTRRRVRLRRAQGLESGPELFAREVKKPKASRIIVPEDTSEEEEEGKMKDVKEDAGGDAKALPRPGEPPLTRLPVFKTPQPEERGSAIQEERRRQQLSLQASVSEALDFQPASSKELSAAQQQVHTVYSTAKTLQLYVSFGRGTEERSPSGFACFPPQPGCSGVGQGARPPLSQPVCVLADSRGIAGGPEVLSCLRLRHGVTAQVCSLGACDFIVSNRMAVERQTLSEISSSVNRGRLAERVRALQGSFDRVCLIVEKDRTKPGEVSRVFQRSRYYDSTLAALIRAGTRLLFSSGPEDTAALLAELARVEQRKSNAIAVPTEVKGQRHQALQFYLTLPGVSYIAALNMCHRFSSVWHLVNSAVEELAAGACVSRPRAEEIFRCLRYAFHPDLLPHRPAGGAKSSGL</sequence>
<feature type="region of interest" description="Disordered" evidence="12">
    <location>
        <begin position="1684"/>
        <end position="1748"/>
    </location>
</feature>
<reference evidence="15" key="3">
    <citation type="submission" date="2025-09" db="UniProtKB">
        <authorList>
            <consortium name="Ensembl"/>
        </authorList>
    </citation>
    <scope>IDENTIFICATION</scope>
</reference>
<dbReference type="CDD" id="cd20077">
    <property type="entry name" value="XPF_nuclease_FANCM"/>
    <property type="match status" value="1"/>
</dbReference>
<evidence type="ECO:0000256" key="7">
    <source>
        <dbReference type="ARBA" id="ARBA00022840"/>
    </source>
</evidence>
<dbReference type="Bgee" id="ENSLOCG00000011318">
    <property type="expression patterns" value="Expressed in bone element and 13 other cell types or tissues"/>
</dbReference>
<accession>W5MZW2</accession>